<gene>
    <name evidence="2" type="ORF">GCM10011494_04490</name>
</gene>
<dbReference type="AlphaFoldDB" id="A0A916TQS4"/>
<dbReference type="Proteomes" id="UP000608154">
    <property type="component" value="Unassembled WGS sequence"/>
</dbReference>
<evidence type="ECO:0000256" key="1">
    <source>
        <dbReference type="SAM" id="Phobius"/>
    </source>
</evidence>
<evidence type="ECO:0000313" key="3">
    <source>
        <dbReference type="Proteomes" id="UP000608154"/>
    </source>
</evidence>
<reference evidence="2" key="2">
    <citation type="submission" date="2020-09" db="EMBL/GenBank/DDBJ databases">
        <authorList>
            <person name="Sun Q."/>
            <person name="Zhou Y."/>
        </authorList>
    </citation>
    <scope>NUCLEOTIDE SEQUENCE</scope>
    <source>
        <strain evidence="2">CGMCC 1.15095</strain>
    </source>
</reference>
<comment type="caution">
    <text evidence="2">The sequence shown here is derived from an EMBL/GenBank/DDBJ whole genome shotgun (WGS) entry which is preliminary data.</text>
</comment>
<feature type="transmembrane region" description="Helical" evidence="1">
    <location>
        <begin position="24"/>
        <end position="44"/>
    </location>
</feature>
<keyword evidence="1" id="KW-0472">Membrane</keyword>
<keyword evidence="1" id="KW-0812">Transmembrane</keyword>
<sequence>MARVMTLVQNAPAANRAARTHADWLRAAVVCGCALALILARAPLPF</sequence>
<dbReference type="EMBL" id="BMHK01000002">
    <property type="protein sequence ID" value="GGB89259.1"/>
    <property type="molecule type" value="Genomic_DNA"/>
</dbReference>
<protein>
    <submittedName>
        <fullName evidence="2">Uncharacterized protein</fullName>
    </submittedName>
</protein>
<keyword evidence="1" id="KW-1133">Transmembrane helix</keyword>
<organism evidence="2 3">
    <name type="scientific">Novosphingobium endophyticum</name>
    <dbReference type="NCBI Taxonomy" id="1955250"/>
    <lineage>
        <taxon>Bacteria</taxon>
        <taxon>Pseudomonadati</taxon>
        <taxon>Pseudomonadota</taxon>
        <taxon>Alphaproteobacteria</taxon>
        <taxon>Sphingomonadales</taxon>
        <taxon>Sphingomonadaceae</taxon>
        <taxon>Novosphingobium</taxon>
    </lineage>
</organism>
<evidence type="ECO:0000313" key="2">
    <source>
        <dbReference type="EMBL" id="GGB89259.1"/>
    </source>
</evidence>
<keyword evidence="3" id="KW-1185">Reference proteome</keyword>
<name>A0A916TQS4_9SPHN</name>
<accession>A0A916TQS4</accession>
<proteinExistence type="predicted"/>
<reference evidence="2" key="1">
    <citation type="journal article" date="2014" name="Int. J. Syst. Evol. Microbiol.">
        <title>Complete genome sequence of Corynebacterium casei LMG S-19264T (=DSM 44701T), isolated from a smear-ripened cheese.</title>
        <authorList>
            <consortium name="US DOE Joint Genome Institute (JGI-PGF)"/>
            <person name="Walter F."/>
            <person name="Albersmeier A."/>
            <person name="Kalinowski J."/>
            <person name="Ruckert C."/>
        </authorList>
    </citation>
    <scope>NUCLEOTIDE SEQUENCE</scope>
    <source>
        <strain evidence="2">CGMCC 1.15095</strain>
    </source>
</reference>